<evidence type="ECO:0000256" key="5">
    <source>
        <dbReference type="ARBA" id="ARBA00022741"/>
    </source>
</evidence>
<dbReference type="GO" id="GO:0034236">
    <property type="term" value="F:protein kinase A catalytic subunit binding"/>
    <property type="evidence" value="ECO:0007669"/>
    <property type="project" value="TreeGrafter"/>
</dbReference>
<dbReference type="InterPro" id="IPR018488">
    <property type="entry name" value="cNMP-bd_CS"/>
</dbReference>
<reference evidence="12" key="3">
    <citation type="submission" date="2015-06" db="UniProtKB">
        <authorList>
            <consortium name="EnsemblMetazoa"/>
        </authorList>
    </citation>
    <scope>IDENTIFICATION</scope>
</reference>
<dbReference type="EMBL" id="AMQN01005141">
    <property type="status" value="NOT_ANNOTATED_CDS"/>
    <property type="molecule type" value="Genomic_DNA"/>
</dbReference>
<dbReference type="STRING" id="283909.R7V4J9"/>
<dbReference type="PIRSF" id="PIRSF000548">
    <property type="entry name" value="PK_regulatory"/>
    <property type="match status" value="1"/>
</dbReference>
<dbReference type="PROSITE" id="PS50042">
    <property type="entry name" value="CNMP_BINDING_3"/>
    <property type="match status" value="2"/>
</dbReference>
<dbReference type="Pfam" id="PF00027">
    <property type="entry name" value="cNMP_binding"/>
    <property type="match status" value="2"/>
</dbReference>
<dbReference type="Gene3D" id="1.20.890.10">
    <property type="entry name" value="cAMP-dependent protein kinase regulatory subunit, dimerization-anchoring domain"/>
    <property type="match status" value="1"/>
</dbReference>
<dbReference type="PROSITE" id="PS00888">
    <property type="entry name" value="CNMP_BINDING_1"/>
    <property type="match status" value="1"/>
</dbReference>
<gene>
    <name evidence="11" type="ORF">CAPTEDRAFT_154190</name>
</gene>
<evidence type="ECO:0000313" key="13">
    <source>
        <dbReference type="Proteomes" id="UP000014760"/>
    </source>
</evidence>
<protein>
    <recommendedName>
        <fullName evidence="7">cAMP-dependent protein kinase type II regulatory subunit</fullName>
    </recommendedName>
</protein>
<reference evidence="11 13" key="2">
    <citation type="journal article" date="2013" name="Nature">
        <title>Insights into bilaterian evolution from three spiralian genomes.</title>
        <authorList>
            <person name="Simakov O."/>
            <person name="Marletaz F."/>
            <person name="Cho S.J."/>
            <person name="Edsinger-Gonzales E."/>
            <person name="Havlak P."/>
            <person name="Hellsten U."/>
            <person name="Kuo D.H."/>
            <person name="Larsson T."/>
            <person name="Lv J."/>
            <person name="Arendt D."/>
            <person name="Savage R."/>
            <person name="Osoegawa K."/>
            <person name="de Jong P."/>
            <person name="Grimwood J."/>
            <person name="Chapman J.A."/>
            <person name="Shapiro H."/>
            <person name="Aerts A."/>
            <person name="Otillar R.P."/>
            <person name="Terry A.Y."/>
            <person name="Boore J.L."/>
            <person name="Grigoriev I.V."/>
            <person name="Lindberg D.R."/>
            <person name="Seaver E.C."/>
            <person name="Weisblat D.A."/>
            <person name="Putnam N.H."/>
            <person name="Rokhsar D.S."/>
        </authorList>
    </citation>
    <scope>NUCLEOTIDE SEQUENCE</scope>
    <source>
        <strain evidence="11 13">I ESC-2004</strain>
    </source>
</reference>
<feature type="binding site" evidence="8">
    <location>
        <position position="195"/>
    </location>
    <ligand>
        <name>3',5'-cyclic AMP</name>
        <dbReference type="ChEBI" id="CHEBI:58165"/>
        <label>1</label>
    </ligand>
</feature>
<dbReference type="OMA" id="GHIRITM"/>
<dbReference type="GO" id="GO:0030552">
    <property type="term" value="F:cAMP binding"/>
    <property type="evidence" value="ECO:0007669"/>
    <property type="project" value="UniProtKB-KW"/>
</dbReference>
<organism evidence="11">
    <name type="scientific">Capitella teleta</name>
    <name type="common">Polychaete worm</name>
    <dbReference type="NCBI Taxonomy" id="283909"/>
    <lineage>
        <taxon>Eukaryota</taxon>
        <taxon>Metazoa</taxon>
        <taxon>Spiralia</taxon>
        <taxon>Lophotrochozoa</taxon>
        <taxon>Annelida</taxon>
        <taxon>Polychaeta</taxon>
        <taxon>Sedentaria</taxon>
        <taxon>Scolecida</taxon>
        <taxon>Capitellidae</taxon>
        <taxon>Capitella</taxon>
    </lineage>
</organism>
<dbReference type="GO" id="GO:0005829">
    <property type="term" value="C:cytosol"/>
    <property type="evidence" value="ECO:0007669"/>
    <property type="project" value="TreeGrafter"/>
</dbReference>
<evidence type="ECO:0000256" key="3">
    <source>
        <dbReference type="ARBA" id="ARBA00022566"/>
    </source>
</evidence>
<dbReference type="PANTHER" id="PTHR11635:SF152">
    <property type="entry name" value="CAMP-DEPENDENT PROTEIN KINASE TYPE I REGULATORY SUBUNIT-RELATED"/>
    <property type="match status" value="1"/>
</dbReference>
<feature type="compositionally biased region" description="Basic residues" evidence="9">
    <location>
        <begin position="71"/>
        <end position="80"/>
    </location>
</feature>
<dbReference type="Pfam" id="PF02197">
    <property type="entry name" value="RIIa"/>
    <property type="match status" value="1"/>
</dbReference>
<feature type="binding site" evidence="8">
    <location>
        <position position="204"/>
    </location>
    <ligand>
        <name>3',5'-cyclic AMP</name>
        <dbReference type="ChEBI" id="CHEBI:58165"/>
        <label>1</label>
    </ligand>
</feature>
<dbReference type="InterPro" id="IPR012198">
    <property type="entry name" value="cAMP_dep_PK_reg_su"/>
</dbReference>
<dbReference type="InterPro" id="IPR003117">
    <property type="entry name" value="cAMP_dep_PK_reg_su_I/II_a/b"/>
</dbReference>
<dbReference type="FunFam" id="2.60.120.10:FF:000108">
    <property type="entry name" value="cAMP-dependent protein kinase type II regulatory subunit"/>
    <property type="match status" value="1"/>
</dbReference>
<dbReference type="EnsemblMetazoa" id="CapteT154190">
    <property type="protein sequence ID" value="CapteP154190"/>
    <property type="gene ID" value="CapteG154190"/>
</dbReference>
<name>R7V4J9_CAPTE</name>
<feature type="region of interest" description="Disordered" evidence="9">
    <location>
        <begin position="65"/>
        <end position="109"/>
    </location>
</feature>
<evidence type="ECO:0000259" key="10">
    <source>
        <dbReference type="PROSITE" id="PS50042"/>
    </source>
</evidence>
<sequence>MNLEIPDGLGDMLRDFTVAVLRERPQNLFDFAVDYFTRVREAKKKKSVPMYVIVDDDDDACEPDPVAFRPKTSKSNRFARRQSVSAERYDPEADEDEESPVVHPKTDRQRERLTEAVAGILIFRSLEPEQMQEVIDAMFEHSVKAGDDVIRQGDDGDNFYVIESGLYDVCVKNESANDGSQKKVHQFDGKGSFGELALLYNMPRSASVRAVTDGTLWAMDRKSFRCIVLKSACRKRRMYEKLLECVPMLKSLDSYERMGLADALTSKTFEDNQCIIKEADDADGMYFLEKGKVRVTITKDGQEMEVRDCLGEGSYFGEMALVNNQPRSASVYADGTVKVAFLERNCFERLLGPCLDIMKRNIKSYTTSS</sequence>
<evidence type="ECO:0000256" key="4">
    <source>
        <dbReference type="ARBA" id="ARBA00022737"/>
    </source>
</evidence>
<dbReference type="PANTHER" id="PTHR11635">
    <property type="entry name" value="CAMP-DEPENDENT PROTEIN KINASE REGULATORY CHAIN"/>
    <property type="match status" value="1"/>
</dbReference>
<dbReference type="SUPFAM" id="SSF47391">
    <property type="entry name" value="Dimerization-anchoring domain of cAMP-dependent PK regulatory subunit"/>
    <property type="match status" value="1"/>
</dbReference>
<dbReference type="FunFam" id="2.60.120.10:FF:000017">
    <property type="entry name" value="cAMP-dependent protein kinase type II regulatory subunit"/>
    <property type="match status" value="1"/>
</dbReference>
<keyword evidence="2" id="KW-0597">Phosphoprotein</keyword>
<evidence type="ECO:0000256" key="1">
    <source>
        <dbReference type="ARBA" id="ARBA00005753"/>
    </source>
</evidence>
<dbReference type="GO" id="GO:0004862">
    <property type="term" value="F:cAMP-dependent protein kinase inhibitor activity"/>
    <property type="evidence" value="ECO:0007669"/>
    <property type="project" value="TreeGrafter"/>
</dbReference>
<dbReference type="CDD" id="cd00038">
    <property type="entry name" value="CAP_ED"/>
    <property type="match status" value="2"/>
</dbReference>
<evidence type="ECO:0000256" key="9">
    <source>
        <dbReference type="SAM" id="MobiDB-lite"/>
    </source>
</evidence>
<dbReference type="SMART" id="SM00100">
    <property type="entry name" value="cNMP"/>
    <property type="match status" value="2"/>
</dbReference>
<keyword evidence="6 8" id="KW-0114">cAMP</keyword>
<evidence type="ECO:0000313" key="12">
    <source>
        <dbReference type="EnsemblMetazoa" id="CapteP154190"/>
    </source>
</evidence>
<dbReference type="InterPro" id="IPR050503">
    <property type="entry name" value="cAMP-dep_PK_reg_su-like"/>
</dbReference>
<proteinExistence type="inferred from homology"/>
<comment type="similarity">
    <text evidence="1">Belongs to the cAMP-dependent kinase regulatory chain family.</text>
</comment>
<feature type="domain" description="Cyclic nucleotide-binding" evidence="10">
    <location>
        <begin position="248"/>
        <end position="368"/>
    </location>
</feature>
<dbReference type="SMART" id="SM00394">
    <property type="entry name" value="RIIa"/>
    <property type="match status" value="1"/>
</dbReference>
<dbReference type="GO" id="GO:0005952">
    <property type="term" value="C:cAMP-dependent protein kinase complex"/>
    <property type="evidence" value="ECO:0007669"/>
    <property type="project" value="InterPro"/>
</dbReference>
<keyword evidence="13" id="KW-1185">Reference proteome</keyword>
<dbReference type="Proteomes" id="UP000014760">
    <property type="component" value="Unassembled WGS sequence"/>
</dbReference>
<feature type="domain" description="Cyclic nucleotide-binding" evidence="10">
    <location>
        <begin position="122"/>
        <end position="245"/>
    </location>
</feature>
<keyword evidence="4" id="KW-0677">Repeat</keyword>
<dbReference type="InterPro" id="IPR000595">
    <property type="entry name" value="cNMP-bd_dom"/>
</dbReference>
<dbReference type="Gene3D" id="2.60.120.10">
    <property type="entry name" value="Jelly Rolls"/>
    <property type="match status" value="2"/>
</dbReference>
<keyword evidence="5 8" id="KW-0547">Nucleotide-binding</keyword>
<reference evidence="13" key="1">
    <citation type="submission" date="2012-12" db="EMBL/GenBank/DDBJ databases">
        <authorList>
            <person name="Hellsten U."/>
            <person name="Grimwood J."/>
            <person name="Chapman J.A."/>
            <person name="Shapiro H."/>
            <person name="Aerts A."/>
            <person name="Otillar R.P."/>
            <person name="Terry A.Y."/>
            <person name="Boore J.L."/>
            <person name="Simakov O."/>
            <person name="Marletaz F."/>
            <person name="Cho S.-J."/>
            <person name="Edsinger-Gonzales E."/>
            <person name="Havlak P."/>
            <person name="Kuo D.-H."/>
            <person name="Larsson T."/>
            <person name="Lv J."/>
            <person name="Arendt D."/>
            <person name="Savage R."/>
            <person name="Osoegawa K."/>
            <person name="de Jong P."/>
            <person name="Lindberg D.R."/>
            <person name="Seaver E.C."/>
            <person name="Weisblat D.A."/>
            <person name="Putnam N.H."/>
            <person name="Grigoriev I.V."/>
            <person name="Rokhsar D.S."/>
        </authorList>
    </citation>
    <scope>NUCLEOTIDE SEQUENCE</scope>
    <source>
        <strain evidence="13">I ESC-2004</strain>
    </source>
</reference>
<dbReference type="CDD" id="cd12099">
    <property type="entry name" value="DD_RII_PKA"/>
    <property type="match status" value="1"/>
</dbReference>
<accession>R7V4J9</accession>
<keyword evidence="3 8" id="KW-0116">cAMP-binding</keyword>
<dbReference type="InterPro" id="IPR018490">
    <property type="entry name" value="cNMP-bd_dom_sf"/>
</dbReference>
<feature type="binding site" evidence="8">
    <location>
        <position position="327"/>
    </location>
    <ligand>
        <name>3',5'-cyclic AMP</name>
        <dbReference type="ChEBI" id="CHEBI:58165"/>
        <label>2</label>
    </ligand>
</feature>
<dbReference type="PROSITE" id="PS00889">
    <property type="entry name" value="CNMP_BINDING_2"/>
    <property type="match status" value="2"/>
</dbReference>
<evidence type="ECO:0000256" key="7">
    <source>
        <dbReference type="ARBA" id="ARBA00067959"/>
    </source>
</evidence>
<dbReference type="SUPFAM" id="SSF51206">
    <property type="entry name" value="cAMP-binding domain-like"/>
    <property type="match status" value="2"/>
</dbReference>
<dbReference type="OrthoDB" id="417078at2759"/>
<dbReference type="HOGENOM" id="CLU_018310_2_0_1"/>
<evidence type="ECO:0000313" key="11">
    <source>
        <dbReference type="EMBL" id="ELU13397.1"/>
    </source>
</evidence>
<feature type="binding site" evidence="8">
    <location>
        <position position="318"/>
    </location>
    <ligand>
        <name>3',5'-cyclic AMP</name>
        <dbReference type="ChEBI" id="CHEBI:58165"/>
        <label>2</label>
    </ligand>
</feature>
<evidence type="ECO:0000256" key="2">
    <source>
        <dbReference type="ARBA" id="ARBA00022553"/>
    </source>
</evidence>
<dbReference type="PRINTS" id="PR00103">
    <property type="entry name" value="CAMPKINASE"/>
</dbReference>
<dbReference type="AlphaFoldDB" id="R7V4J9"/>
<evidence type="ECO:0000256" key="6">
    <source>
        <dbReference type="ARBA" id="ARBA00023149"/>
    </source>
</evidence>
<dbReference type="FunFam" id="1.20.890.10:FF:000002">
    <property type="entry name" value="cAMP-dependent protein kinase type II-alpha regulatory subunit"/>
    <property type="match status" value="1"/>
</dbReference>
<evidence type="ECO:0000256" key="8">
    <source>
        <dbReference type="PIRSR" id="PIRSR000548-1"/>
    </source>
</evidence>
<dbReference type="InterPro" id="IPR014710">
    <property type="entry name" value="RmlC-like_jellyroll"/>
</dbReference>
<dbReference type="EMBL" id="KB295236">
    <property type="protein sequence ID" value="ELU13397.1"/>
    <property type="molecule type" value="Genomic_DNA"/>
</dbReference>